<reference evidence="2" key="1">
    <citation type="journal article" date="2020" name="Stud. Mycol.">
        <title>101 Dothideomycetes genomes: a test case for predicting lifestyles and emergence of pathogens.</title>
        <authorList>
            <person name="Haridas S."/>
            <person name="Albert R."/>
            <person name="Binder M."/>
            <person name="Bloem J."/>
            <person name="Labutti K."/>
            <person name="Salamov A."/>
            <person name="Andreopoulos B."/>
            <person name="Baker S."/>
            <person name="Barry K."/>
            <person name="Bills G."/>
            <person name="Bluhm B."/>
            <person name="Cannon C."/>
            <person name="Castanera R."/>
            <person name="Culley D."/>
            <person name="Daum C."/>
            <person name="Ezra D."/>
            <person name="Gonzalez J."/>
            <person name="Henrissat B."/>
            <person name="Kuo A."/>
            <person name="Liang C."/>
            <person name="Lipzen A."/>
            <person name="Lutzoni F."/>
            <person name="Magnuson J."/>
            <person name="Mondo S."/>
            <person name="Nolan M."/>
            <person name="Ohm R."/>
            <person name="Pangilinan J."/>
            <person name="Park H.-J."/>
            <person name="Ramirez L."/>
            <person name="Alfaro M."/>
            <person name="Sun H."/>
            <person name="Tritt A."/>
            <person name="Yoshinaga Y."/>
            <person name="Zwiers L.-H."/>
            <person name="Turgeon B."/>
            <person name="Goodwin S."/>
            <person name="Spatafora J."/>
            <person name="Crous P."/>
            <person name="Grigoriev I."/>
        </authorList>
    </citation>
    <scope>NUCLEOTIDE SEQUENCE</scope>
    <source>
        <strain evidence="2">CBS 113389</strain>
    </source>
</reference>
<feature type="compositionally biased region" description="Basic and acidic residues" evidence="1">
    <location>
        <begin position="1"/>
        <end position="10"/>
    </location>
</feature>
<protein>
    <submittedName>
        <fullName evidence="2">Uncharacterized protein</fullName>
    </submittedName>
</protein>
<feature type="region of interest" description="Disordered" evidence="1">
    <location>
        <begin position="1"/>
        <end position="41"/>
    </location>
</feature>
<dbReference type="Proteomes" id="UP000799767">
    <property type="component" value="Unassembled WGS sequence"/>
</dbReference>
<evidence type="ECO:0000313" key="2">
    <source>
        <dbReference type="EMBL" id="KAF2485675.1"/>
    </source>
</evidence>
<evidence type="ECO:0000256" key="1">
    <source>
        <dbReference type="SAM" id="MobiDB-lite"/>
    </source>
</evidence>
<gene>
    <name evidence="2" type="ORF">BDY17DRAFT_109918</name>
</gene>
<name>A0A6A6Q088_9PEZI</name>
<accession>A0A6A6Q088</accession>
<sequence length="203" mass="22135">MSAKWHDSVSEQKVISTSYNDAESSRRDEASQRRRSAGGNEGVSARFSLLTDLPREAFGGSAGATNGKRAERLSGVRCMGDKNLVVDGRVHERRGLSGALYRLLPDGLMKGTMRVTCGCCTPNATTVCIWPDRPCARWVFAEAGVLLVQRAGRVVKSRYIHSTVQDLQGGCVYGRPLQAHPSQYEHPNANCRVCGLGKKARRA</sequence>
<dbReference type="RefSeq" id="XP_033592244.1">
    <property type="nucleotide sequence ID" value="XM_033729191.1"/>
</dbReference>
<feature type="compositionally biased region" description="Polar residues" evidence="1">
    <location>
        <begin position="11"/>
        <end position="22"/>
    </location>
</feature>
<dbReference type="EMBL" id="MU001633">
    <property type="protein sequence ID" value="KAF2485675.1"/>
    <property type="molecule type" value="Genomic_DNA"/>
</dbReference>
<feature type="compositionally biased region" description="Basic and acidic residues" evidence="1">
    <location>
        <begin position="23"/>
        <end position="32"/>
    </location>
</feature>
<keyword evidence="3" id="KW-1185">Reference proteome</keyword>
<dbReference type="GeneID" id="54470193"/>
<evidence type="ECO:0000313" key="3">
    <source>
        <dbReference type="Proteomes" id="UP000799767"/>
    </source>
</evidence>
<proteinExistence type="predicted"/>
<organism evidence="2 3">
    <name type="scientific">Neohortaea acidophila</name>
    <dbReference type="NCBI Taxonomy" id="245834"/>
    <lineage>
        <taxon>Eukaryota</taxon>
        <taxon>Fungi</taxon>
        <taxon>Dikarya</taxon>
        <taxon>Ascomycota</taxon>
        <taxon>Pezizomycotina</taxon>
        <taxon>Dothideomycetes</taxon>
        <taxon>Dothideomycetidae</taxon>
        <taxon>Mycosphaerellales</taxon>
        <taxon>Teratosphaeriaceae</taxon>
        <taxon>Neohortaea</taxon>
    </lineage>
</organism>
<dbReference type="AlphaFoldDB" id="A0A6A6Q088"/>